<evidence type="ECO:0000313" key="4">
    <source>
        <dbReference type="Proteomes" id="UP000029665"/>
    </source>
</evidence>
<dbReference type="OMA" id="ADHLINE"/>
<comment type="caution">
    <text evidence="3">The sequence shown here is derived from an EMBL/GenBank/DDBJ whole genome shotgun (WGS) entry which is preliminary data.</text>
</comment>
<keyword evidence="4" id="KW-1185">Reference proteome</keyword>
<proteinExistence type="predicted"/>
<gene>
    <name evidence="3" type="ORF">BN946_scf184712.g2</name>
</gene>
<dbReference type="STRING" id="5643.A0A060SPN2"/>
<feature type="domain" description="Phospholipase/carboxylesterase/thioesterase" evidence="2">
    <location>
        <begin position="40"/>
        <end position="150"/>
    </location>
</feature>
<organism evidence="3 4">
    <name type="scientific">Pycnoporus cinnabarinus</name>
    <name type="common">Cinnabar-red polypore</name>
    <name type="synonym">Trametes cinnabarina</name>
    <dbReference type="NCBI Taxonomy" id="5643"/>
    <lineage>
        <taxon>Eukaryota</taxon>
        <taxon>Fungi</taxon>
        <taxon>Dikarya</taxon>
        <taxon>Basidiomycota</taxon>
        <taxon>Agaricomycotina</taxon>
        <taxon>Agaricomycetes</taxon>
        <taxon>Polyporales</taxon>
        <taxon>Polyporaceae</taxon>
        <taxon>Trametes</taxon>
    </lineage>
</organism>
<dbReference type="Pfam" id="PF02230">
    <property type="entry name" value="Abhydrolase_2"/>
    <property type="match status" value="1"/>
</dbReference>
<evidence type="ECO:0000256" key="1">
    <source>
        <dbReference type="SAM" id="MobiDB-lite"/>
    </source>
</evidence>
<dbReference type="Proteomes" id="UP000029665">
    <property type="component" value="Unassembled WGS sequence"/>
</dbReference>
<protein>
    <recommendedName>
        <fullName evidence="2">Phospholipase/carboxylesterase/thioesterase domain-containing protein</fullName>
    </recommendedName>
</protein>
<dbReference type="Gene3D" id="3.40.50.1820">
    <property type="entry name" value="alpha/beta hydrolase"/>
    <property type="match status" value="1"/>
</dbReference>
<evidence type="ECO:0000313" key="3">
    <source>
        <dbReference type="EMBL" id="CDO76512.1"/>
    </source>
</evidence>
<dbReference type="SUPFAM" id="SSF53474">
    <property type="entry name" value="alpha/beta-Hydrolases"/>
    <property type="match status" value="1"/>
</dbReference>
<dbReference type="InterPro" id="IPR029058">
    <property type="entry name" value="AB_hydrolase_fold"/>
</dbReference>
<dbReference type="InterPro" id="IPR003140">
    <property type="entry name" value="PLipase/COase/thioEstase"/>
</dbReference>
<dbReference type="OrthoDB" id="437457at2759"/>
<reference evidence="3" key="1">
    <citation type="submission" date="2014-01" db="EMBL/GenBank/DDBJ databases">
        <title>The genome of the white-rot fungus Pycnoporus cinnabarinus: a basidiomycete model with a versatile arsenal for lignocellulosic biomass breakdown.</title>
        <authorList>
            <person name="Levasseur A."/>
            <person name="Lomascolo A."/>
            <person name="Ruiz-Duenas F.J."/>
            <person name="Uzan E."/>
            <person name="Piumi F."/>
            <person name="Kues U."/>
            <person name="Ram A.F.J."/>
            <person name="Murat C."/>
            <person name="Haon M."/>
            <person name="Benoit I."/>
            <person name="Arfi Y."/>
            <person name="Chevret D."/>
            <person name="Drula E."/>
            <person name="Kwon M.J."/>
            <person name="Gouret P."/>
            <person name="Lesage-Meessen L."/>
            <person name="Lombard V."/>
            <person name="Mariette J."/>
            <person name="Noirot C."/>
            <person name="Park J."/>
            <person name="Patyshakuliyeva A."/>
            <person name="Wieneger R.A.B."/>
            <person name="Wosten H.A.B."/>
            <person name="Martin F."/>
            <person name="Coutinho P.M."/>
            <person name="de Vries R."/>
            <person name="Martinez A.T."/>
            <person name="Klopp C."/>
            <person name="Pontarotti P."/>
            <person name="Henrissat B."/>
            <person name="Record E."/>
        </authorList>
    </citation>
    <scope>NUCLEOTIDE SEQUENCE [LARGE SCALE GENOMIC DNA]</scope>
    <source>
        <strain evidence="3">BRFM137</strain>
    </source>
</reference>
<dbReference type="AlphaFoldDB" id="A0A060SPN2"/>
<dbReference type="HOGENOM" id="CLU_062889_0_0_1"/>
<feature type="region of interest" description="Disordered" evidence="1">
    <location>
        <begin position="1"/>
        <end position="21"/>
    </location>
</feature>
<evidence type="ECO:0000259" key="2">
    <source>
        <dbReference type="Pfam" id="PF02230"/>
    </source>
</evidence>
<dbReference type="GO" id="GO:0016787">
    <property type="term" value="F:hydrolase activity"/>
    <property type="evidence" value="ECO:0007669"/>
    <property type="project" value="InterPro"/>
</dbReference>
<accession>A0A060SPN2</accession>
<name>A0A060SPN2_PYCCI</name>
<sequence length="216" mass="23819">MSDEKEITIRESTTVPRVKPVPKSSGVPVPFVYHPSDDGTDENLLILLHGLGDTEKPFGKLGRQLHLPQTATPALRAPEKIPFLYEEAYQWYTSFDPLGELLERPNPTPALELLSKVADHLINECSWQPNRIHLFGFAQGGSVAAEFALKFWKSELSLQQKSLPSSLPGSDALGSEPRSLASVVTVCGPLLSYPTLQKPCPTPIFVFHRARQPSLP</sequence>
<dbReference type="EMBL" id="CCBP010000383">
    <property type="protein sequence ID" value="CDO76512.1"/>
    <property type="molecule type" value="Genomic_DNA"/>
</dbReference>